<name>A0A178IJC3_9BACT</name>
<evidence type="ECO:0008006" key="3">
    <source>
        <dbReference type="Google" id="ProtNLM"/>
    </source>
</evidence>
<protein>
    <recommendedName>
        <fullName evidence="3">Portal protein</fullName>
    </recommendedName>
</protein>
<dbReference type="Pfam" id="PF06074">
    <property type="entry name" value="Portal_Mu"/>
    <property type="match status" value="1"/>
</dbReference>
<accession>A0A178IJC3</accession>
<reference evidence="1 2" key="1">
    <citation type="submission" date="2016-01" db="EMBL/GenBank/DDBJ databases">
        <title>High potential of lignocellulose degradation of a new Verrucomicrobia species.</title>
        <authorList>
            <person name="Wang Y."/>
            <person name="Shi Y."/>
            <person name="Qiu Z."/>
            <person name="Liu S."/>
            <person name="Yang H."/>
        </authorList>
    </citation>
    <scope>NUCLEOTIDE SEQUENCE [LARGE SCALE GENOMIC DNA]</scope>
    <source>
        <strain evidence="1 2">TSB47</strain>
    </source>
</reference>
<evidence type="ECO:0000313" key="1">
    <source>
        <dbReference type="EMBL" id="OAM89335.1"/>
    </source>
</evidence>
<dbReference type="OrthoDB" id="193474at2"/>
<keyword evidence="2" id="KW-1185">Reference proteome</keyword>
<comment type="caution">
    <text evidence="1">The sequence shown here is derived from an EMBL/GenBank/DDBJ whole genome shotgun (WGS) entry which is preliminary data.</text>
</comment>
<sequence>MSTATPGFNLDIVSAQRRSRFNPLANFDPAVLTRQLQEFRAGRLRDLAMSMDAIEETDDTLMCVVPKAKAAVARHGYEILTIDTEDAAQAEQAEKQKETLEHFYNHLSVTNALDLDEEGGVSLLLRQMMDAKGKRYAVHHIVWQPAAKGRYTATLWQVPLWFFENTTGRMRFIEEPYGYDGVAMERGAWMVTKGLGVSIACAVAWTFKHLPLRDWLIYSERAGMPGIEGVTDAQPGSEEWKQLVQAVTEAAKEFKWVRNRSSEIKTIEFSTTGELPYPKLVERMDRALAALWRGADLSTISAGQGQGQGASLQGEESAALEADDAQWLSESLQTKLDRLVIEYVYGPDTPVLAYFQVRGADKKNIDTDLKVDAFALQNGHPISKKQFAERYQRPLPDEEDELLAPPAAPAPSFPPGADEAARREAINESATDALYNARALALLTGAERAALAPLLDALAVVERAGDADTPAALKAFEAAIAAHAPRLLADPALAAAWEKVLAPAAVEGVANALKP</sequence>
<dbReference type="InterPro" id="IPR009279">
    <property type="entry name" value="Portal_Mu"/>
</dbReference>
<dbReference type="Proteomes" id="UP000078486">
    <property type="component" value="Unassembled WGS sequence"/>
</dbReference>
<proteinExistence type="predicted"/>
<dbReference type="AlphaFoldDB" id="A0A178IJC3"/>
<dbReference type="EMBL" id="LRRQ01000099">
    <property type="protein sequence ID" value="OAM89335.1"/>
    <property type="molecule type" value="Genomic_DNA"/>
</dbReference>
<evidence type="ECO:0000313" key="2">
    <source>
        <dbReference type="Proteomes" id="UP000078486"/>
    </source>
</evidence>
<dbReference type="RefSeq" id="WP_068770784.1">
    <property type="nucleotide sequence ID" value="NZ_CP109796.1"/>
</dbReference>
<gene>
    <name evidence="1" type="ORF">AW736_13875</name>
</gene>
<dbReference type="STRING" id="1184151.AW736_13875"/>
<organism evidence="1 2">
    <name type="scientific">Termitidicoccus mucosus</name>
    <dbReference type="NCBI Taxonomy" id="1184151"/>
    <lineage>
        <taxon>Bacteria</taxon>
        <taxon>Pseudomonadati</taxon>
        <taxon>Verrucomicrobiota</taxon>
        <taxon>Opitutia</taxon>
        <taxon>Opitutales</taxon>
        <taxon>Opitutaceae</taxon>
        <taxon>Termitidicoccus</taxon>
    </lineage>
</organism>